<dbReference type="Pfam" id="PF08448">
    <property type="entry name" value="PAS_4"/>
    <property type="match status" value="1"/>
</dbReference>
<evidence type="ECO:0000259" key="7">
    <source>
        <dbReference type="PROSITE" id="PS50112"/>
    </source>
</evidence>
<proteinExistence type="predicted"/>
<evidence type="ECO:0000259" key="6">
    <source>
        <dbReference type="PROSITE" id="PS50109"/>
    </source>
</evidence>
<dbReference type="PANTHER" id="PTHR43304">
    <property type="entry name" value="PHYTOCHROME-LIKE PROTEIN CPH1"/>
    <property type="match status" value="1"/>
</dbReference>
<dbReference type="Pfam" id="PF02518">
    <property type="entry name" value="HATPase_c"/>
    <property type="match status" value="1"/>
</dbReference>
<keyword evidence="5" id="KW-0418">Kinase</keyword>
<dbReference type="Gene3D" id="3.30.450.20">
    <property type="entry name" value="PAS domain"/>
    <property type="match status" value="3"/>
</dbReference>
<evidence type="ECO:0000313" key="10">
    <source>
        <dbReference type="Proteomes" id="UP001250698"/>
    </source>
</evidence>
<gene>
    <name evidence="9" type="ORF">ROI90_13545</name>
</gene>
<dbReference type="SUPFAM" id="SSF47384">
    <property type="entry name" value="Homodimeric domain of signal transducing histidine kinase"/>
    <property type="match status" value="1"/>
</dbReference>
<dbReference type="InterPro" id="IPR003661">
    <property type="entry name" value="HisK_dim/P_dom"/>
</dbReference>
<sequence length="629" mass="70671">MPDPSFHNLLQRLPAAIAAFTGEELRYDFANDSMRALLGQEDLEGRLASETLQMWPADLISFMQRVYSTGKSYVVKSCPLLAGTDDNGPTAAAYFDITLEPDPADDGSVQGLLLFAVDVTEQERTRQRSHELAVETRRLDARLRVLTETAPLISFTMNPEGEYEYVSPQWHTFTGQPTTCDITAVWPLLVHPDDRLRVLHQMDVARATGAAWSYECRLRRYDGQYRWMLSRAVPENHAFGKPAYWHGAMVEVHDQRELAEVLRKAEAELRFLADSIPELIWIASPTGLVNYYNQFISEYSGLTADELGPTGWINLLHPAEQAETARRWVFCVSSGEAFEGVVRMRRHDGAYRWHLIRARRLDDGQGLRWFGACTDVDDQNRLRQVLQTQYNELAQANRDLDTFVYTASHDLKQPVLNLRGLFDELRRAATFHDPEEAFMLQMLDEALLQLDTTLQELAATVRDQRGLSAPTEELDVPLVLEEVLLGLRTQVLESQATIDVDVDTGLQLHYGRANLRSVLHNLISNALKFAHPERLPHIRIQSAITEQGQPVLVVQDNGLGMVLPEQPAPVFQPFARQHAHIGGAGVGLYLVQRIVAGRGGRLEVASTVGEGTTFTIHWHDGVPAAVADE</sequence>
<dbReference type="EC" id="2.7.13.3" evidence="2"/>
<dbReference type="NCBIfam" id="TIGR00229">
    <property type="entry name" value="sensory_box"/>
    <property type="match status" value="2"/>
</dbReference>
<dbReference type="SMART" id="SM00387">
    <property type="entry name" value="HATPase_c"/>
    <property type="match status" value="1"/>
</dbReference>
<dbReference type="SMART" id="SM00086">
    <property type="entry name" value="PAC"/>
    <property type="match status" value="2"/>
</dbReference>
<evidence type="ECO:0000313" key="9">
    <source>
        <dbReference type="EMBL" id="MDU0371427.1"/>
    </source>
</evidence>
<dbReference type="InterPro" id="IPR052162">
    <property type="entry name" value="Sensor_kinase/Photoreceptor"/>
</dbReference>
<evidence type="ECO:0000256" key="4">
    <source>
        <dbReference type="ARBA" id="ARBA00022679"/>
    </source>
</evidence>
<dbReference type="Pfam" id="PF08447">
    <property type="entry name" value="PAS_3"/>
    <property type="match status" value="2"/>
</dbReference>
<dbReference type="EMBL" id="JAWDJT010000008">
    <property type="protein sequence ID" value="MDU0371427.1"/>
    <property type="molecule type" value="Genomic_DNA"/>
</dbReference>
<dbReference type="RefSeq" id="WP_315998886.1">
    <property type="nucleotide sequence ID" value="NZ_JAWDJT010000008.1"/>
</dbReference>
<dbReference type="InterPro" id="IPR000700">
    <property type="entry name" value="PAS-assoc_C"/>
</dbReference>
<dbReference type="InterPro" id="IPR000014">
    <property type="entry name" value="PAS"/>
</dbReference>
<dbReference type="CDD" id="cd00130">
    <property type="entry name" value="PAS"/>
    <property type="match status" value="2"/>
</dbReference>
<comment type="catalytic activity">
    <reaction evidence="1">
        <text>ATP + protein L-histidine = ADP + protein N-phospho-L-histidine.</text>
        <dbReference type="EC" id="2.7.13.3"/>
    </reaction>
</comment>
<accession>A0ABU3TJB3</accession>
<dbReference type="PROSITE" id="PS50113">
    <property type="entry name" value="PAC"/>
    <property type="match status" value="1"/>
</dbReference>
<dbReference type="CDD" id="cd00075">
    <property type="entry name" value="HATPase"/>
    <property type="match status" value="1"/>
</dbReference>
<dbReference type="PRINTS" id="PR00344">
    <property type="entry name" value="BCTRLSENSOR"/>
</dbReference>
<keyword evidence="3" id="KW-0597">Phosphoprotein</keyword>
<dbReference type="InterPro" id="IPR036890">
    <property type="entry name" value="HATPase_C_sf"/>
</dbReference>
<evidence type="ECO:0000259" key="8">
    <source>
        <dbReference type="PROSITE" id="PS50113"/>
    </source>
</evidence>
<dbReference type="PROSITE" id="PS50109">
    <property type="entry name" value="HIS_KIN"/>
    <property type="match status" value="1"/>
</dbReference>
<evidence type="ECO:0000256" key="5">
    <source>
        <dbReference type="ARBA" id="ARBA00022777"/>
    </source>
</evidence>
<dbReference type="InterPro" id="IPR035965">
    <property type="entry name" value="PAS-like_dom_sf"/>
</dbReference>
<keyword evidence="4" id="KW-0808">Transferase</keyword>
<dbReference type="InterPro" id="IPR005467">
    <property type="entry name" value="His_kinase_dom"/>
</dbReference>
<dbReference type="SUPFAM" id="SSF55785">
    <property type="entry name" value="PYP-like sensor domain (PAS domain)"/>
    <property type="match status" value="2"/>
</dbReference>
<feature type="domain" description="PAS" evidence="7">
    <location>
        <begin position="265"/>
        <end position="323"/>
    </location>
</feature>
<dbReference type="SUPFAM" id="SSF55874">
    <property type="entry name" value="ATPase domain of HSP90 chaperone/DNA topoisomerase II/histidine kinase"/>
    <property type="match status" value="1"/>
</dbReference>
<organism evidence="9 10">
    <name type="scientific">Hymenobacter endophyticus</name>
    <dbReference type="NCBI Taxonomy" id="3076335"/>
    <lineage>
        <taxon>Bacteria</taxon>
        <taxon>Pseudomonadati</taxon>
        <taxon>Bacteroidota</taxon>
        <taxon>Cytophagia</taxon>
        <taxon>Cytophagales</taxon>
        <taxon>Hymenobacteraceae</taxon>
        <taxon>Hymenobacter</taxon>
    </lineage>
</organism>
<keyword evidence="10" id="KW-1185">Reference proteome</keyword>
<evidence type="ECO:0000256" key="3">
    <source>
        <dbReference type="ARBA" id="ARBA00022553"/>
    </source>
</evidence>
<reference evidence="9 10" key="1">
    <citation type="submission" date="2023-10" db="EMBL/GenBank/DDBJ databases">
        <title>Hymenobacter endophyticus sp. nov., an isolate from the leaf tissues of wheat.</title>
        <authorList>
            <person name="Dai Y."/>
        </authorList>
    </citation>
    <scope>NUCLEOTIDE SEQUENCE [LARGE SCALE GENOMIC DNA]</scope>
    <source>
        <strain evidence="9 10">ZK17L-C2</strain>
    </source>
</reference>
<dbReference type="SMART" id="SM00091">
    <property type="entry name" value="PAS"/>
    <property type="match status" value="3"/>
</dbReference>
<dbReference type="Proteomes" id="UP001250698">
    <property type="component" value="Unassembled WGS sequence"/>
</dbReference>
<dbReference type="PROSITE" id="PS50112">
    <property type="entry name" value="PAS"/>
    <property type="match status" value="1"/>
</dbReference>
<feature type="domain" description="PAC" evidence="8">
    <location>
        <begin position="212"/>
        <end position="264"/>
    </location>
</feature>
<dbReference type="InterPro" id="IPR036097">
    <property type="entry name" value="HisK_dim/P_sf"/>
</dbReference>
<evidence type="ECO:0000256" key="2">
    <source>
        <dbReference type="ARBA" id="ARBA00012438"/>
    </source>
</evidence>
<comment type="caution">
    <text evidence="9">The sequence shown here is derived from an EMBL/GenBank/DDBJ whole genome shotgun (WGS) entry which is preliminary data.</text>
</comment>
<dbReference type="InterPro" id="IPR003594">
    <property type="entry name" value="HATPase_dom"/>
</dbReference>
<evidence type="ECO:0000256" key="1">
    <source>
        <dbReference type="ARBA" id="ARBA00000085"/>
    </source>
</evidence>
<dbReference type="InterPro" id="IPR013656">
    <property type="entry name" value="PAS_4"/>
</dbReference>
<dbReference type="Gene3D" id="3.30.565.10">
    <property type="entry name" value="Histidine kinase-like ATPase, C-terminal domain"/>
    <property type="match status" value="1"/>
</dbReference>
<dbReference type="InterPro" id="IPR004358">
    <property type="entry name" value="Sig_transdc_His_kin-like_C"/>
</dbReference>
<protein>
    <recommendedName>
        <fullName evidence="2">histidine kinase</fullName>
        <ecNumber evidence="2">2.7.13.3</ecNumber>
    </recommendedName>
</protein>
<dbReference type="Gene3D" id="1.10.287.130">
    <property type="match status" value="1"/>
</dbReference>
<name>A0ABU3TJB3_9BACT</name>
<feature type="domain" description="Histidine kinase" evidence="6">
    <location>
        <begin position="406"/>
        <end position="616"/>
    </location>
</feature>
<dbReference type="PANTHER" id="PTHR43304:SF1">
    <property type="entry name" value="PAC DOMAIN-CONTAINING PROTEIN"/>
    <property type="match status" value="1"/>
</dbReference>
<dbReference type="InterPro" id="IPR001610">
    <property type="entry name" value="PAC"/>
</dbReference>
<dbReference type="InterPro" id="IPR013655">
    <property type="entry name" value="PAS_fold_3"/>
</dbReference>
<dbReference type="CDD" id="cd00082">
    <property type="entry name" value="HisKA"/>
    <property type="match status" value="1"/>
</dbReference>